<comment type="caution">
    <text evidence="1">The sequence shown here is derived from an EMBL/GenBank/DDBJ whole genome shotgun (WGS) entry which is preliminary data.</text>
</comment>
<dbReference type="RefSeq" id="WP_339441080.1">
    <property type="nucleotide sequence ID" value="NZ_JBBHKQ010000001.1"/>
</dbReference>
<evidence type="ECO:0000313" key="1">
    <source>
        <dbReference type="EMBL" id="MEJ5898565.1"/>
    </source>
</evidence>
<name>A0ABD5JRI4_9HYPH</name>
<dbReference type="AlphaFoldDB" id="A0ABD5JRI4"/>
<gene>
    <name evidence="1" type="ORF">WIX40_00360</name>
</gene>
<sequence length="72" mass="8277">MPSPAVNRYRRLMLERWIEDAIALLDTMDGDPDFEDDREYEEEREIDAAEMGIADVDAIAEYFPGFAYGSVL</sequence>
<proteinExistence type="predicted"/>
<reference evidence="1 2" key="1">
    <citation type="submission" date="2024-03" db="EMBL/GenBank/DDBJ databases">
        <title>Reference genomes for the five species model microbial community.</title>
        <authorList>
            <person name="Padfield D."/>
        </authorList>
    </citation>
    <scope>NUCLEOTIDE SEQUENCE [LARGE SCALE GENOMIC DNA]</scope>
    <source>
        <strain evidence="1 2">AB1</strain>
    </source>
</reference>
<dbReference type="Proteomes" id="UP001362311">
    <property type="component" value="Unassembled WGS sequence"/>
</dbReference>
<organism evidence="1 2">
    <name type="scientific">Ochrobactrum teleogrylli</name>
    <dbReference type="NCBI Taxonomy" id="2479765"/>
    <lineage>
        <taxon>Bacteria</taxon>
        <taxon>Pseudomonadati</taxon>
        <taxon>Pseudomonadota</taxon>
        <taxon>Alphaproteobacteria</taxon>
        <taxon>Hyphomicrobiales</taxon>
        <taxon>Brucellaceae</taxon>
        <taxon>Brucella/Ochrobactrum group</taxon>
        <taxon>Ochrobactrum</taxon>
    </lineage>
</organism>
<protein>
    <submittedName>
        <fullName evidence="1">Uncharacterized protein</fullName>
    </submittedName>
</protein>
<accession>A0ABD5JRI4</accession>
<evidence type="ECO:0000313" key="2">
    <source>
        <dbReference type="Proteomes" id="UP001362311"/>
    </source>
</evidence>
<dbReference type="EMBL" id="JBBHKQ010000001">
    <property type="protein sequence ID" value="MEJ5898565.1"/>
    <property type="molecule type" value="Genomic_DNA"/>
</dbReference>